<evidence type="ECO:0000256" key="9">
    <source>
        <dbReference type="HAMAP-Rule" id="MF_00148"/>
    </source>
</evidence>
<dbReference type="NCBIfam" id="TIGR00628">
    <property type="entry name" value="ung"/>
    <property type="match status" value="1"/>
</dbReference>
<dbReference type="NCBIfam" id="NF003591">
    <property type="entry name" value="PRK05254.1-4"/>
    <property type="match status" value="1"/>
</dbReference>
<dbReference type="NCBIfam" id="NF003588">
    <property type="entry name" value="PRK05254.1-1"/>
    <property type="match status" value="1"/>
</dbReference>
<feature type="active site" description="Proton acceptor" evidence="9 10">
    <location>
        <position position="100"/>
    </location>
</feature>
<keyword evidence="13" id="KW-0326">Glycosidase</keyword>
<accession>A0ABM8XS11</accession>
<evidence type="ECO:0000256" key="11">
    <source>
        <dbReference type="RuleBase" id="RU003780"/>
    </source>
</evidence>
<name>A0ABM8XS11_9BURK</name>
<keyword evidence="14" id="KW-1185">Reference proteome</keyword>
<evidence type="ECO:0000256" key="4">
    <source>
        <dbReference type="ARBA" id="ARBA00012030"/>
    </source>
</evidence>
<dbReference type="Pfam" id="PF03167">
    <property type="entry name" value="UDG"/>
    <property type="match status" value="1"/>
</dbReference>
<dbReference type="PANTHER" id="PTHR11264:SF0">
    <property type="entry name" value="URACIL-DNA GLYCOSYLASE"/>
    <property type="match status" value="1"/>
</dbReference>
<evidence type="ECO:0000256" key="3">
    <source>
        <dbReference type="ARBA" id="ARBA00008184"/>
    </source>
</evidence>
<sequence length="269" mass="28524">MRKRTPDVAQADLFGLDAVAAPPAGAPAVLAEPLDTQAAALPAAWRELLVPCLATPAWRNLAGFVDGERAAGKPVFPHRVFHALHLTPPDAVKVVILGQDPYHGTGVVAGEEIPQAHGLAFSVPNGVRVPPSLRNMFKEIAAEYGDANAARTSVSGNLEGWARQGVLLLNTVLTVEQGQAASHAKRGWEAVTDCLISSLAASRPNLVFLLWGSHAQAKKALIEGAHCVLEAPHPSPLSAHRGFLGCGHFRLANDWLQAHGRAAIDWLDH</sequence>
<evidence type="ECO:0000256" key="5">
    <source>
        <dbReference type="ARBA" id="ARBA00018429"/>
    </source>
</evidence>
<protein>
    <recommendedName>
        <fullName evidence="5 9">Uracil-DNA glycosylase</fullName>
        <shortName evidence="9">UDG</shortName>
        <ecNumber evidence="4 9">3.2.2.27</ecNumber>
    </recommendedName>
</protein>
<evidence type="ECO:0000256" key="10">
    <source>
        <dbReference type="PROSITE-ProRule" id="PRU10072"/>
    </source>
</evidence>
<keyword evidence="7 9" id="KW-0378">Hydrolase</keyword>
<keyword evidence="8 9" id="KW-0234">DNA repair</keyword>
<dbReference type="EC" id="3.2.2.27" evidence="4 9"/>
<comment type="similarity">
    <text evidence="3 9 11">Belongs to the uracil-DNA glycosylase (UDG) superfamily. UNG family.</text>
</comment>
<dbReference type="InterPro" id="IPR005122">
    <property type="entry name" value="Uracil-DNA_glycosylase-like"/>
</dbReference>
<dbReference type="InterPro" id="IPR002043">
    <property type="entry name" value="UDG_fam1"/>
</dbReference>
<evidence type="ECO:0000256" key="2">
    <source>
        <dbReference type="ARBA" id="ARBA00002631"/>
    </source>
</evidence>
<dbReference type="EMBL" id="CAJZAH010000008">
    <property type="protein sequence ID" value="CAG9183099.1"/>
    <property type="molecule type" value="Genomic_DNA"/>
</dbReference>
<dbReference type="CDD" id="cd10027">
    <property type="entry name" value="UDG-F1-like"/>
    <property type="match status" value="1"/>
</dbReference>
<gene>
    <name evidence="9 13" type="primary">ung</name>
    <name evidence="13" type="ORF">LMG21510_04756</name>
</gene>
<dbReference type="SMART" id="SM00987">
    <property type="entry name" value="UreE_C"/>
    <property type="match status" value="1"/>
</dbReference>
<dbReference type="Proteomes" id="UP000721236">
    <property type="component" value="Unassembled WGS sequence"/>
</dbReference>
<keyword evidence="9" id="KW-0963">Cytoplasm</keyword>
<dbReference type="PROSITE" id="PS00130">
    <property type="entry name" value="U_DNA_GLYCOSYLASE"/>
    <property type="match status" value="1"/>
</dbReference>
<keyword evidence="6 9" id="KW-0227">DNA damage</keyword>
<evidence type="ECO:0000256" key="7">
    <source>
        <dbReference type="ARBA" id="ARBA00022801"/>
    </source>
</evidence>
<evidence type="ECO:0000256" key="6">
    <source>
        <dbReference type="ARBA" id="ARBA00022763"/>
    </source>
</evidence>
<dbReference type="InterPro" id="IPR036895">
    <property type="entry name" value="Uracil-DNA_glycosylase-like_sf"/>
</dbReference>
<evidence type="ECO:0000313" key="14">
    <source>
        <dbReference type="Proteomes" id="UP000721236"/>
    </source>
</evidence>
<dbReference type="GO" id="GO:0004844">
    <property type="term" value="F:uracil DNA N-glycosylase activity"/>
    <property type="evidence" value="ECO:0007669"/>
    <property type="project" value="UniProtKB-EC"/>
</dbReference>
<evidence type="ECO:0000256" key="1">
    <source>
        <dbReference type="ARBA" id="ARBA00001400"/>
    </source>
</evidence>
<dbReference type="SMART" id="SM00986">
    <property type="entry name" value="UDG"/>
    <property type="match status" value="1"/>
</dbReference>
<evidence type="ECO:0000259" key="12">
    <source>
        <dbReference type="SMART" id="SM00986"/>
    </source>
</evidence>
<evidence type="ECO:0000256" key="8">
    <source>
        <dbReference type="ARBA" id="ARBA00023204"/>
    </source>
</evidence>
<comment type="catalytic activity">
    <reaction evidence="1 9 11">
        <text>Hydrolyzes single-stranded DNA or mismatched double-stranded DNA and polynucleotides, releasing free uracil.</text>
        <dbReference type="EC" id="3.2.2.27"/>
    </reaction>
</comment>
<comment type="subcellular location">
    <subcellularLocation>
        <location evidence="9">Cytoplasm</location>
    </subcellularLocation>
</comment>
<reference evidence="13 14" key="1">
    <citation type="submission" date="2021-08" db="EMBL/GenBank/DDBJ databases">
        <authorList>
            <person name="Peeters C."/>
        </authorList>
    </citation>
    <scope>NUCLEOTIDE SEQUENCE [LARGE SCALE GENOMIC DNA]</scope>
    <source>
        <strain evidence="13 14">LMG 21510</strain>
    </source>
</reference>
<dbReference type="SUPFAM" id="SSF52141">
    <property type="entry name" value="Uracil-DNA glycosylase-like"/>
    <property type="match status" value="1"/>
</dbReference>
<comment type="caution">
    <text evidence="13">The sequence shown here is derived from an EMBL/GenBank/DDBJ whole genome shotgun (WGS) entry which is preliminary data.</text>
</comment>
<dbReference type="NCBIfam" id="NF003592">
    <property type="entry name" value="PRK05254.1-5"/>
    <property type="match status" value="1"/>
</dbReference>
<dbReference type="InterPro" id="IPR018085">
    <property type="entry name" value="Ura-DNA_Glyclase_AS"/>
</dbReference>
<dbReference type="NCBIfam" id="NF003589">
    <property type="entry name" value="PRK05254.1-2"/>
    <property type="match status" value="1"/>
</dbReference>
<comment type="function">
    <text evidence="2 9 11">Excises uracil residues from the DNA which can arise as a result of misincorporation of dUMP residues by DNA polymerase or due to deamination of cytosine.</text>
</comment>
<proteinExistence type="inferred from homology"/>
<feature type="domain" description="Uracil-DNA glycosylase-like" evidence="12">
    <location>
        <begin position="85"/>
        <end position="256"/>
    </location>
</feature>
<dbReference type="PANTHER" id="PTHR11264">
    <property type="entry name" value="URACIL-DNA GLYCOSYLASE"/>
    <property type="match status" value="1"/>
</dbReference>
<organism evidence="13 14">
    <name type="scientific">Cupriavidus respiraculi</name>
    <dbReference type="NCBI Taxonomy" id="195930"/>
    <lineage>
        <taxon>Bacteria</taxon>
        <taxon>Pseudomonadati</taxon>
        <taxon>Pseudomonadota</taxon>
        <taxon>Betaproteobacteria</taxon>
        <taxon>Burkholderiales</taxon>
        <taxon>Burkholderiaceae</taxon>
        <taxon>Cupriavidus</taxon>
    </lineage>
</organism>
<dbReference type="HAMAP" id="MF_00148">
    <property type="entry name" value="UDG"/>
    <property type="match status" value="1"/>
</dbReference>
<dbReference type="RefSeq" id="WP_224044314.1">
    <property type="nucleotide sequence ID" value="NZ_CAJZAH010000008.1"/>
</dbReference>
<evidence type="ECO:0000313" key="13">
    <source>
        <dbReference type="EMBL" id="CAG9183099.1"/>
    </source>
</evidence>
<dbReference type="Gene3D" id="3.40.470.10">
    <property type="entry name" value="Uracil-DNA glycosylase-like domain"/>
    <property type="match status" value="1"/>
</dbReference>